<protein>
    <submittedName>
        <fullName evidence="1">Uncharacterized protein</fullName>
    </submittedName>
</protein>
<evidence type="ECO:0000313" key="1">
    <source>
        <dbReference type="EMBL" id="GBP37553.1"/>
    </source>
</evidence>
<dbReference type="OrthoDB" id="411823at2759"/>
<proteinExistence type="predicted"/>
<sequence length="130" mass="14870">MVFTKKLKLVVPTMHVGNTQIALVDENRLLGLIIDRRLNFTPRAVKLSVALKAWRAYQTVSLHSALILAKLLPPDIRVTEATKLDEVRRGKELRDICADRELERPVNFCNCCIPRAFPNLSSRALRTWIH</sequence>
<keyword evidence="2" id="KW-1185">Reference proteome</keyword>
<comment type="caution">
    <text evidence="1">The sequence shown here is derived from an EMBL/GenBank/DDBJ whole genome shotgun (WGS) entry which is preliminary data.</text>
</comment>
<organism evidence="1 2">
    <name type="scientific">Eumeta variegata</name>
    <name type="common">Bagworm moth</name>
    <name type="synonym">Eumeta japonica</name>
    <dbReference type="NCBI Taxonomy" id="151549"/>
    <lineage>
        <taxon>Eukaryota</taxon>
        <taxon>Metazoa</taxon>
        <taxon>Ecdysozoa</taxon>
        <taxon>Arthropoda</taxon>
        <taxon>Hexapoda</taxon>
        <taxon>Insecta</taxon>
        <taxon>Pterygota</taxon>
        <taxon>Neoptera</taxon>
        <taxon>Endopterygota</taxon>
        <taxon>Lepidoptera</taxon>
        <taxon>Glossata</taxon>
        <taxon>Ditrysia</taxon>
        <taxon>Tineoidea</taxon>
        <taxon>Psychidae</taxon>
        <taxon>Oiketicinae</taxon>
        <taxon>Eumeta</taxon>
    </lineage>
</organism>
<evidence type="ECO:0000313" key="2">
    <source>
        <dbReference type="Proteomes" id="UP000299102"/>
    </source>
</evidence>
<accession>A0A4C1VG09</accession>
<name>A0A4C1VG09_EUMVA</name>
<dbReference type="AlphaFoldDB" id="A0A4C1VG09"/>
<reference evidence="1 2" key="1">
    <citation type="journal article" date="2019" name="Commun. Biol.">
        <title>The bagworm genome reveals a unique fibroin gene that provides high tensile strength.</title>
        <authorList>
            <person name="Kono N."/>
            <person name="Nakamura H."/>
            <person name="Ohtoshi R."/>
            <person name="Tomita M."/>
            <person name="Numata K."/>
            <person name="Arakawa K."/>
        </authorList>
    </citation>
    <scope>NUCLEOTIDE SEQUENCE [LARGE SCALE GENOMIC DNA]</scope>
</reference>
<dbReference type="Proteomes" id="UP000299102">
    <property type="component" value="Unassembled WGS sequence"/>
</dbReference>
<gene>
    <name evidence="1" type="ORF">EVAR_34588_1</name>
</gene>
<dbReference type="EMBL" id="BGZK01000336">
    <property type="protein sequence ID" value="GBP37553.1"/>
    <property type="molecule type" value="Genomic_DNA"/>
</dbReference>